<dbReference type="RefSeq" id="XP_030997877.1">
    <property type="nucleotide sequence ID" value="XM_031138541.1"/>
</dbReference>
<dbReference type="InParanoid" id="A0A507BAD2"/>
<dbReference type="AlphaFoldDB" id="A0A507BAD2"/>
<evidence type="ECO:0000256" key="1">
    <source>
        <dbReference type="SAM" id="MobiDB-lite"/>
    </source>
</evidence>
<dbReference type="Proteomes" id="UP000319257">
    <property type="component" value="Unassembled WGS sequence"/>
</dbReference>
<evidence type="ECO:0000313" key="3">
    <source>
        <dbReference type="Proteomes" id="UP000319257"/>
    </source>
</evidence>
<dbReference type="GeneID" id="41971608"/>
<feature type="compositionally biased region" description="Pro residues" evidence="1">
    <location>
        <begin position="53"/>
        <end position="65"/>
    </location>
</feature>
<protein>
    <submittedName>
        <fullName evidence="2">Uncharacterized protein</fullName>
    </submittedName>
</protein>
<organism evidence="2 3">
    <name type="scientific">Thyridium curvatum</name>
    <dbReference type="NCBI Taxonomy" id="1093900"/>
    <lineage>
        <taxon>Eukaryota</taxon>
        <taxon>Fungi</taxon>
        <taxon>Dikarya</taxon>
        <taxon>Ascomycota</taxon>
        <taxon>Pezizomycotina</taxon>
        <taxon>Sordariomycetes</taxon>
        <taxon>Sordariomycetidae</taxon>
        <taxon>Thyridiales</taxon>
        <taxon>Thyridiaceae</taxon>
        <taxon>Thyridium</taxon>
    </lineage>
</organism>
<name>A0A507BAD2_9PEZI</name>
<feature type="region of interest" description="Disordered" evidence="1">
    <location>
        <begin position="1"/>
        <end position="114"/>
    </location>
</feature>
<gene>
    <name evidence="2" type="ORF">E0L32_004161</name>
</gene>
<feature type="region of interest" description="Disordered" evidence="1">
    <location>
        <begin position="128"/>
        <end position="161"/>
    </location>
</feature>
<comment type="caution">
    <text evidence="2">The sequence shown here is derived from an EMBL/GenBank/DDBJ whole genome shotgun (WGS) entry which is preliminary data.</text>
</comment>
<accession>A0A507BAD2</accession>
<feature type="compositionally biased region" description="Polar residues" evidence="1">
    <location>
        <begin position="72"/>
        <end position="84"/>
    </location>
</feature>
<feature type="compositionally biased region" description="Basic and acidic residues" evidence="1">
    <location>
        <begin position="24"/>
        <end position="36"/>
    </location>
</feature>
<sequence length="161" mass="17583">MSFPPPNYATNRSEERSPTISPREQGREEKGFRHTESAASQSSLHHRFSFLGPPLPTPAEAPPPLCLLTPESITLSPFPSNHVLTRSESERAFPTRHDSPPSLPPTLDRTRLDASDLRRIPSLLALHEAPSLPFPPAPGAPHGDLDSIPAPPQPTPSLYLE</sequence>
<dbReference type="EMBL" id="SKBQ01000019">
    <property type="protein sequence ID" value="TPX16166.1"/>
    <property type="molecule type" value="Genomic_DNA"/>
</dbReference>
<keyword evidence="3" id="KW-1185">Reference proteome</keyword>
<evidence type="ECO:0000313" key="2">
    <source>
        <dbReference type="EMBL" id="TPX16166.1"/>
    </source>
</evidence>
<feature type="compositionally biased region" description="Basic and acidic residues" evidence="1">
    <location>
        <begin position="85"/>
        <end position="99"/>
    </location>
</feature>
<proteinExistence type="predicted"/>
<reference evidence="2 3" key="1">
    <citation type="submission" date="2019-06" db="EMBL/GenBank/DDBJ databases">
        <title>Draft genome sequence of the filamentous fungus Phialemoniopsis curvata isolated from diesel fuel.</title>
        <authorList>
            <person name="Varaljay V.A."/>
            <person name="Lyon W.J."/>
            <person name="Crouch A.L."/>
            <person name="Drake C.E."/>
            <person name="Hollomon J.M."/>
            <person name="Nadeau L.J."/>
            <person name="Nunn H.S."/>
            <person name="Stevenson B.S."/>
            <person name="Bojanowski C.L."/>
            <person name="Crookes-Goodson W.J."/>
        </authorList>
    </citation>
    <scope>NUCLEOTIDE SEQUENCE [LARGE SCALE GENOMIC DNA]</scope>
    <source>
        <strain evidence="2 3">D216</strain>
    </source>
</reference>